<gene>
    <name evidence="1" type="ORF">KPL71_006037</name>
</gene>
<comment type="caution">
    <text evidence="1">The sequence shown here is derived from an EMBL/GenBank/DDBJ whole genome shotgun (WGS) entry which is preliminary data.</text>
</comment>
<dbReference type="EMBL" id="CM039171">
    <property type="protein sequence ID" value="KAH9797950.1"/>
    <property type="molecule type" value="Genomic_DNA"/>
</dbReference>
<proteinExistence type="predicted"/>
<name>A0ACB8NKN4_CITSI</name>
<keyword evidence="2" id="KW-1185">Reference proteome</keyword>
<accession>A0ACB8NKN4</accession>
<reference evidence="2" key="1">
    <citation type="journal article" date="2023" name="Hortic. Res.">
        <title>A chromosome-level phased genome enabling allele-level studies in sweet orange: a case study on citrus Huanglongbing tolerance.</title>
        <authorList>
            <person name="Wu B."/>
            <person name="Yu Q."/>
            <person name="Deng Z."/>
            <person name="Duan Y."/>
            <person name="Luo F."/>
            <person name="Gmitter F. Jr."/>
        </authorList>
    </citation>
    <scope>NUCLEOTIDE SEQUENCE [LARGE SCALE GENOMIC DNA]</scope>
    <source>
        <strain evidence="2">cv. Valencia</strain>
    </source>
</reference>
<dbReference type="Proteomes" id="UP000829398">
    <property type="component" value="Chromosome 2"/>
</dbReference>
<evidence type="ECO:0000313" key="2">
    <source>
        <dbReference type="Proteomes" id="UP000829398"/>
    </source>
</evidence>
<sequence length="476" mass="51818">MGTKIRAVPLSLFLSSLLFSLVASVSNDGLVRIGLKKMKLDPNNRLAARLESEHGEALRASVKKYGFPNNLRDSEDTDIVALKNYMDAQYYGEIGIGTPPQKFTVIFDTGSSNLWVPSTNCYFSVACYFHSKYKSSQSSTYKKNGESASIQYGTGAIAGFFSYDSVKVGDLVVKDQEFIEATREPGVTFMVAKFDGILGLGFQEISVGNAVPVWYNMVKQGLIQDPVFSFWLNRNQQEDEGGEIVFGGVDPNHYKGKHTYVPVTQKGYWQFNMGDVLIGGKPTGYCAGGCSAIADSGTSLLAGPTAHPKKICSQMGLCTFDGKRGVSMGIESVVDESNDKSSGVLNNAMCSACEMAVVWMQNQLQQNQTQENILQYVNELCDRMPSPMGESAVDCGKLSSMPIVSFTIGGKVFDLSPEEYILKVGEGPEAQCISGFTAMDVPPPRGPLWILGDVFMGRYHTVFDFGELRVGFAEAA</sequence>
<protein>
    <submittedName>
        <fullName evidence="1">Aspartic proteinase A2</fullName>
    </submittedName>
</protein>
<organism evidence="1 2">
    <name type="scientific">Citrus sinensis</name>
    <name type="common">Sweet orange</name>
    <name type="synonym">Citrus aurantium var. sinensis</name>
    <dbReference type="NCBI Taxonomy" id="2711"/>
    <lineage>
        <taxon>Eukaryota</taxon>
        <taxon>Viridiplantae</taxon>
        <taxon>Streptophyta</taxon>
        <taxon>Embryophyta</taxon>
        <taxon>Tracheophyta</taxon>
        <taxon>Spermatophyta</taxon>
        <taxon>Magnoliopsida</taxon>
        <taxon>eudicotyledons</taxon>
        <taxon>Gunneridae</taxon>
        <taxon>Pentapetalae</taxon>
        <taxon>rosids</taxon>
        <taxon>malvids</taxon>
        <taxon>Sapindales</taxon>
        <taxon>Rutaceae</taxon>
        <taxon>Aurantioideae</taxon>
        <taxon>Citrus</taxon>
    </lineage>
</organism>
<evidence type="ECO:0000313" key="1">
    <source>
        <dbReference type="EMBL" id="KAH9797950.1"/>
    </source>
</evidence>